<dbReference type="AlphaFoldDB" id="A0AAV4PJ67"/>
<evidence type="ECO:0000313" key="1">
    <source>
        <dbReference type="EMBL" id="GIX97111.1"/>
    </source>
</evidence>
<protein>
    <submittedName>
        <fullName evidence="1">Uncharacterized protein</fullName>
    </submittedName>
</protein>
<sequence>MFGPPLRKILGARSHERHLPGQVTMWSNNLLAVTKTTTFHTSISYGQVPFLFDWLARILKTLHGFDEKAVNWTLYS</sequence>
<keyword evidence="2" id="KW-1185">Reference proteome</keyword>
<name>A0AAV4PJ67_CAEEX</name>
<dbReference type="EMBL" id="BPLR01004738">
    <property type="protein sequence ID" value="GIX97111.1"/>
    <property type="molecule type" value="Genomic_DNA"/>
</dbReference>
<organism evidence="1 2">
    <name type="scientific">Caerostris extrusa</name>
    <name type="common">Bark spider</name>
    <name type="synonym">Caerostris bankana</name>
    <dbReference type="NCBI Taxonomy" id="172846"/>
    <lineage>
        <taxon>Eukaryota</taxon>
        <taxon>Metazoa</taxon>
        <taxon>Ecdysozoa</taxon>
        <taxon>Arthropoda</taxon>
        <taxon>Chelicerata</taxon>
        <taxon>Arachnida</taxon>
        <taxon>Araneae</taxon>
        <taxon>Araneomorphae</taxon>
        <taxon>Entelegynae</taxon>
        <taxon>Araneoidea</taxon>
        <taxon>Araneidae</taxon>
        <taxon>Caerostris</taxon>
    </lineage>
</organism>
<proteinExistence type="predicted"/>
<comment type="caution">
    <text evidence="1">The sequence shown here is derived from an EMBL/GenBank/DDBJ whole genome shotgun (WGS) entry which is preliminary data.</text>
</comment>
<dbReference type="Proteomes" id="UP001054945">
    <property type="component" value="Unassembled WGS sequence"/>
</dbReference>
<accession>A0AAV4PJ67</accession>
<evidence type="ECO:0000313" key="2">
    <source>
        <dbReference type="Proteomes" id="UP001054945"/>
    </source>
</evidence>
<gene>
    <name evidence="1" type="ORF">CEXT_209421</name>
</gene>
<reference evidence="1 2" key="1">
    <citation type="submission" date="2021-06" db="EMBL/GenBank/DDBJ databases">
        <title>Caerostris extrusa draft genome.</title>
        <authorList>
            <person name="Kono N."/>
            <person name="Arakawa K."/>
        </authorList>
    </citation>
    <scope>NUCLEOTIDE SEQUENCE [LARGE SCALE GENOMIC DNA]</scope>
</reference>